<keyword evidence="1" id="KW-0677">Repeat</keyword>
<dbReference type="InterPro" id="IPR019734">
    <property type="entry name" value="TPR_rpt"/>
</dbReference>
<dbReference type="SUPFAM" id="SSF46565">
    <property type="entry name" value="Chaperone J-domain"/>
    <property type="match status" value="1"/>
</dbReference>
<proteinExistence type="predicted"/>
<sequence length="308" mass="33988">MSFQIERGLFKFDFTDHHAVLGIPIGADKKEVRKRYLKIARNLHPDSSKAEGEAEKQQANQLLSKLVNPAYEQLSKDDREYLVMLERLGKRLATDDKKVPIASEAAKKLFQAGVSLENSYKSSVNNLAAKQYNSLGEVLDAIAALSELNMVYLMLNGKVKRDSGKDDSISNNRGNESNNTPPPPPPPSPVDPHLRRAKAYIGKENFAAAVLELREGLKQKPDHSEYHSLLGYSYLKQKQVAMAKVHINKALQLNPKDETALKCKKFIESRSTKAGGSKSAPPKSPQDKSVNQSGGSGLFGKMFGGKKK</sequence>
<feature type="domain" description="J" evidence="5">
    <location>
        <begin position="16"/>
        <end position="89"/>
    </location>
</feature>
<comment type="caution">
    <text evidence="6">The sequence shown here is derived from an EMBL/GenBank/DDBJ whole genome shotgun (WGS) entry which is preliminary data.</text>
</comment>
<dbReference type="PROSITE" id="PS50076">
    <property type="entry name" value="DNAJ_2"/>
    <property type="match status" value="1"/>
</dbReference>
<dbReference type="PRINTS" id="PR00625">
    <property type="entry name" value="JDOMAIN"/>
</dbReference>
<dbReference type="InterPro" id="IPR011990">
    <property type="entry name" value="TPR-like_helical_dom_sf"/>
</dbReference>
<dbReference type="SMART" id="SM00271">
    <property type="entry name" value="DnaJ"/>
    <property type="match status" value="1"/>
</dbReference>
<dbReference type="EMBL" id="JAAHFQ010000006">
    <property type="protein sequence ID" value="NER26177.1"/>
    <property type="molecule type" value="Genomic_DNA"/>
</dbReference>
<evidence type="ECO:0000256" key="2">
    <source>
        <dbReference type="ARBA" id="ARBA00022803"/>
    </source>
</evidence>
<dbReference type="PROSITE" id="PS50005">
    <property type="entry name" value="TPR"/>
    <property type="match status" value="1"/>
</dbReference>
<feature type="repeat" description="TPR" evidence="3">
    <location>
        <begin position="224"/>
        <end position="257"/>
    </location>
</feature>
<feature type="region of interest" description="Disordered" evidence="4">
    <location>
        <begin position="161"/>
        <end position="193"/>
    </location>
</feature>
<evidence type="ECO:0000313" key="6">
    <source>
        <dbReference type="EMBL" id="NER26177.1"/>
    </source>
</evidence>
<protein>
    <submittedName>
        <fullName evidence="6">Tetratricopeptide repeat protein</fullName>
    </submittedName>
</protein>
<evidence type="ECO:0000256" key="3">
    <source>
        <dbReference type="PROSITE-ProRule" id="PRU00339"/>
    </source>
</evidence>
<feature type="compositionally biased region" description="Polar residues" evidence="4">
    <location>
        <begin position="169"/>
        <end position="179"/>
    </location>
</feature>
<evidence type="ECO:0000256" key="1">
    <source>
        <dbReference type="ARBA" id="ARBA00022737"/>
    </source>
</evidence>
<organism evidence="6">
    <name type="scientific">Symploca sp. SIO1C4</name>
    <dbReference type="NCBI Taxonomy" id="2607765"/>
    <lineage>
        <taxon>Bacteria</taxon>
        <taxon>Bacillati</taxon>
        <taxon>Cyanobacteriota</taxon>
        <taxon>Cyanophyceae</taxon>
        <taxon>Coleofasciculales</taxon>
        <taxon>Coleofasciculaceae</taxon>
        <taxon>Symploca</taxon>
    </lineage>
</organism>
<evidence type="ECO:0000256" key="4">
    <source>
        <dbReference type="SAM" id="MobiDB-lite"/>
    </source>
</evidence>
<dbReference type="InterPro" id="IPR013105">
    <property type="entry name" value="TPR_2"/>
</dbReference>
<reference evidence="6" key="1">
    <citation type="submission" date="2019-11" db="EMBL/GenBank/DDBJ databases">
        <title>Genomic insights into an expanded diversity of filamentous marine cyanobacteria reveals the extraordinary biosynthetic potential of Moorea and Okeania.</title>
        <authorList>
            <person name="Ferreira Leao T."/>
            <person name="Wang M."/>
            <person name="Moss N."/>
            <person name="Da Silva R."/>
            <person name="Sanders J."/>
            <person name="Nurk S."/>
            <person name="Gurevich A."/>
            <person name="Humphrey G."/>
            <person name="Reher R."/>
            <person name="Zhu Q."/>
            <person name="Belda-Ferre P."/>
            <person name="Glukhov E."/>
            <person name="Rex R."/>
            <person name="Dorrestein P.C."/>
            <person name="Knight R."/>
            <person name="Pevzner P."/>
            <person name="Gerwick W.H."/>
            <person name="Gerwick L."/>
        </authorList>
    </citation>
    <scope>NUCLEOTIDE SEQUENCE</scope>
    <source>
        <strain evidence="6">SIO1C4</strain>
    </source>
</reference>
<feature type="compositionally biased region" description="Pro residues" evidence="4">
    <location>
        <begin position="180"/>
        <end position="190"/>
    </location>
</feature>
<dbReference type="Pfam" id="PF00226">
    <property type="entry name" value="DnaJ"/>
    <property type="match status" value="1"/>
</dbReference>
<dbReference type="SUPFAM" id="SSF48452">
    <property type="entry name" value="TPR-like"/>
    <property type="match status" value="1"/>
</dbReference>
<dbReference type="Pfam" id="PF07719">
    <property type="entry name" value="TPR_2"/>
    <property type="match status" value="1"/>
</dbReference>
<feature type="region of interest" description="Disordered" evidence="4">
    <location>
        <begin position="269"/>
        <end position="308"/>
    </location>
</feature>
<dbReference type="CDD" id="cd06257">
    <property type="entry name" value="DnaJ"/>
    <property type="match status" value="1"/>
</dbReference>
<evidence type="ECO:0000259" key="5">
    <source>
        <dbReference type="PROSITE" id="PS50076"/>
    </source>
</evidence>
<name>A0A6B3N3M8_9CYAN</name>
<dbReference type="InterPro" id="IPR036869">
    <property type="entry name" value="J_dom_sf"/>
</dbReference>
<dbReference type="InterPro" id="IPR001623">
    <property type="entry name" value="DnaJ_domain"/>
</dbReference>
<dbReference type="SMART" id="SM00028">
    <property type="entry name" value="TPR"/>
    <property type="match status" value="2"/>
</dbReference>
<gene>
    <name evidence="6" type="ORF">F6J89_00500</name>
</gene>
<dbReference type="Gene3D" id="1.10.287.110">
    <property type="entry name" value="DnaJ domain"/>
    <property type="match status" value="1"/>
</dbReference>
<dbReference type="AlphaFoldDB" id="A0A6B3N3M8"/>
<accession>A0A6B3N3M8</accession>
<dbReference type="Gene3D" id="1.25.40.10">
    <property type="entry name" value="Tetratricopeptide repeat domain"/>
    <property type="match status" value="1"/>
</dbReference>
<keyword evidence="2 3" id="KW-0802">TPR repeat</keyword>